<dbReference type="EMBL" id="PGOL01002136">
    <property type="protein sequence ID" value="PKI50316.1"/>
    <property type="molecule type" value="Genomic_DNA"/>
</dbReference>
<keyword evidence="3" id="KW-1185">Reference proteome</keyword>
<feature type="compositionally biased region" description="Basic and acidic residues" evidence="1">
    <location>
        <begin position="92"/>
        <end position="101"/>
    </location>
</feature>
<accession>A0A2I0J3L4</accession>
<reference evidence="2 3" key="1">
    <citation type="submission" date="2017-11" db="EMBL/GenBank/DDBJ databases">
        <title>De-novo sequencing of pomegranate (Punica granatum L.) genome.</title>
        <authorList>
            <person name="Akparov Z."/>
            <person name="Amiraslanov A."/>
            <person name="Hajiyeva S."/>
            <person name="Abbasov M."/>
            <person name="Kaur K."/>
            <person name="Hamwieh A."/>
            <person name="Solovyev V."/>
            <person name="Salamov A."/>
            <person name="Braich B."/>
            <person name="Kosarev P."/>
            <person name="Mahmoud A."/>
            <person name="Hajiyev E."/>
            <person name="Babayeva S."/>
            <person name="Izzatullayeva V."/>
            <person name="Mammadov A."/>
            <person name="Mammadov A."/>
            <person name="Sharifova S."/>
            <person name="Ojaghi J."/>
            <person name="Eynullazada K."/>
            <person name="Bayramov B."/>
            <person name="Abdulazimova A."/>
            <person name="Shahmuradov I."/>
        </authorList>
    </citation>
    <scope>NUCLEOTIDE SEQUENCE [LARGE SCALE GENOMIC DNA]</scope>
    <source>
        <strain evidence="3">cv. AG2017</strain>
        <tissue evidence="2">Leaf</tissue>
    </source>
</reference>
<comment type="caution">
    <text evidence="2">The sequence shown here is derived from an EMBL/GenBank/DDBJ whole genome shotgun (WGS) entry which is preliminary data.</text>
</comment>
<feature type="region of interest" description="Disordered" evidence="1">
    <location>
        <begin position="15"/>
        <end position="105"/>
    </location>
</feature>
<name>A0A2I0J3L4_PUNGR</name>
<dbReference type="AlphaFoldDB" id="A0A2I0J3L4"/>
<protein>
    <submittedName>
        <fullName evidence="2">Uncharacterized protein</fullName>
    </submittedName>
</protein>
<evidence type="ECO:0000256" key="1">
    <source>
        <dbReference type="SAM" id="MobiDB-lite"/>
    </source>
</evidence>
<gene>
    <name evidence="2" type="ORF">CRG98_029287</name>
</gene>
<sequence length="160" mass="17446">MDLISLLQAHPLDLRPSDEASTAPPSTVLNPSAVPLDPVTSAPRLRALDRDSRLEPSLQPQSLRRSDVNSVLDLRRSRPQPLLGLATSTPARLRDRDRHPATLEPSTLTPAATLTLGIPAGYSADPAPLQSPSLLVLFRPIYSALLFCLLIVELEYLQFN</sequence>
<organism evidence="2 3">
    <name type="scientific">Punica granatum</name>
    <name type="common">Pomegranate</name>
    <dbReference type="NCBI Taxonomy" id="22663"/>
    <lineage>
        <taxon>Eukaryota</taxon>
        <taxon>Viridiplantae</taxon>
        <taxon>Streptophyta</taxon>
        <taxon>Embryophyta</taxon>
        <taxon>Tracheophyta</taxon>
        <taxon>Spermatophyta</taxon>
        <taxon>Magnoliopsida</taxon>
        <taxon>eudicotyledons</taxon>
        <taxon>Gunneridae</taxon>
        <taxon>Pentapetalae</taxon>
        <taxon>rosids</taxon>
        <taxon>malvids</taxon>
        <taxon>Myrtales</taxon>
        <taxon>Lythraceae</taxon>
        <taxon>Punica</taxon>
    </lineage>
</organism>
<proteinExistence type="predicted"/>
<dbReference type="Proteomes" id="UP000233551">
    <property type="component" value="Unassembled WGS sequence"/>
</dbReference>
<evidence type="ECO:0000313" key="2">
    <source>
        <dbReference type="EMBL" id="PKI50316.1"/>
    </source>
</evidence>
<feature type="compositionally biased region" description="Polar residues" evidence="1">
    <location>
        <begin position="19"/>
        <end position="30"/>
    </location>
</feature>
<evidence type="ECO:0000313" key="3">
    <source>
        <dbReference type="Proteomes" id="UP000233551"/>
    </source>
</evidence>